<dbReference type="RefSeq" id="WP_378259575.1">
    <property type="nucleotide sequence ID" value="NZ_JBHSIT010000008.1"/>
</dbReference>
<accession>A0ABV9U374</accession>
<dbReference type="Proteomes" id="UP001595872">
    <property type="component" value="Unassembled WGS sequence"/>
</dbReference>
<dbReference type="EMBL" id="JBHSIT010000008">
    <property type="protein sequence ID" value="MFC4910922.1"/>
    <property type="molecule type" value="Genomic_DNA"/>
</dbReference>
<keyword evidence="2" id="KW-1185">Reference proteome</keyword>
<evidence type="ECO:0000313" key="1">
    <source>
        <dbReference type="EMBL" id="MFC4910922.1"/>
    </source>
</evidence>
<organism evidence="1 2">
    <name type="scientific">Actinomadura gamaensis</name>
    <dbReference type="NCBI Taxonomy" id="1763541"/>
    <lineage>
        <taxon>Bacteria</taxon>
        <taxon>Bacillati</taxon>
        <taxon>Actinomycetota</taxon>
        <taxon>Actinomycetes</taxon>
        <taxon>Streptosporangiales</taxon>
        <taxon>Thermomonosporaceae</taxon>
        <taxon>Actinomadura</taxon>
    </lineage>
</organism>
<gene>
    <name evidence="1" type="ORF">ACFPCY_26665</name>
</gene>
<comment type="caution">
    <text evidence="1">The sequence shown here is derived from an EMBL/GenBank/DDBJ whole genome shotgun (WGS) entry which is preliminary data.</text>
</comment>
<sequence>MRVRMVGLPDEIAPIVEALHTALDVVEVSAPYPCRGASRNVRVYAEVRPLSDAADGITAELRAVRDRIDASFAPDADKHTADSHLTLEAVHEHLTALIARLEGPESR</sequence>
<reference evidence="2" key="1">
    <citation type="journal article" date="2019" name="Int. J. Syst. Evol. Microbiol.">
        <title>The Global Catalogue of Microorganisms (GCM) 10K type strain sequencing project: providing services to taxonomists for standard genome sequencing and annotation.</title>
        <authorList>
            <consortium name="The Broad Institute Genomics Platform"/>
            <consortium name="The Broad Institute Genome Sequencing Center for Infectious Disease"/>
            <person name="Wu L."/>
            <person name="Ma J."/>
        </authorList>
    </citation>
    <scope>NUCLEOTIDE SEQUENCE [LARGE SCALE GENOMIC DNA]</scope>
    <source>
        <strain evidence="2">KLKA75</strain>
    </source>
</reference>
<protein>
    <submittedName>
        <fullName evidence="1">Uncharacterized protein</fullName>
    </submittedName>
</protein>
<evidence type="ECO:0000313" key="2">
    <source>
        <dbReference type="Proteomes" id="UP001595872"/>
    </source>
</evidence>
<name>A0ABV9U374_9ACTN</name>
<proteinExistence type="predicted"/>